<proteinExistence type="inferred from homology"/>
<dbReference type="PANTHER" id="PTHR33383">
    <property type="entry name" value="MEMBRANE PROTEIN INSERTION EFFICIENCY FACTOR-RELATED"/>
    <property type="match status" value="1"/>
</dbReference>
<dbReference type="RefSeq" id="WP_101173296.1">
    <property type="nucleotide sequence ID" value="NZ_JAKRKB010000006.1"/>
</dbReference>
<comment type="similarity">
    <text evidence="1">Belongs to the UPF0161 family.</text>
</comment>
<evidence type="ECO:0000256" key="1">
    <source>
        <dbReference type="HAMAP-Rule" id="MF_00386"/>
    </source>
</evidence>
<dbReference type="InterPro" id="IPR002696">
    <property type="entry name" value="Membr_insert_effic_factor_YidD"/>
</dbReference>
<dbReference type="Proteomes" id="UP000233249">
    <property type="component" value="Unassembled WGS sequence"/>
</dbReference>
<comment type="caution">
    <text evidence="2">The sequence shown here is derived from an EMBL/GenBank/DDBJ whole genome shotgun (WGS) entry which is preliminary data.</text>
</comment>
<dbReference type="Pfam" id="PF01809">
    <property type="entry name" value="YidD"/>
    <property type="match status" value="1"/>
</dbReference>
<dbReference type="NCBIfam" id="TIGR00278">
    <property type="entry name" value="membrane protein insertion efficiency factor YidD"/>
    <property type="match status" value="1"/>
</dbReference>
<dbReference type="PANTHER" id="PTHR33383:SF1">
    <property type="entry name" value="MEMBRANE PROTEIN INSERTION EFFICIENCY FACTOR-RELATED"/>
    <property type="match status" value="1"/>
</dbReference>
<evidence type="ECO:0000313" key="2">
    <source>
        <dbReference type="EMBL" id="PKF68992.1"/>
    </source>
</evidence>
<protein>
    <recommendedName>
        <fullName evidence="1">Putative membrane protein insertion efficiency factor</fullName>
    </recommendedName>
</protein>
<keyword evidence="1" id="KW-1003">Cell membrane</keyword>
<keyword evidence="1" id="KW-0472">Membrane</keyword>
<sequence>MSARPGGTGRGRAAAGRSLPARAVVRAVRFYQIYLSPLKMGSTCRFEPSCSAYALDAVRTHGAWRGILLSLARLSKCGPWHPGGYDPVSSYALGHWAPR</sequence>
<dbReference type="AlphaFoldDB" id="A0A2N0X8F8"/>
<gene>
    <name evidence="2" type="ORF">CXB45_03940</name>
</gene>
<dbReference type="HAMAP" id="MF_00386">
    <property type="entry name" value="UPF0161_YidD"/>
    <property type="match status" value="1"/>
</dbReference>
<evidence type="ECO:0000313" key="3">
    <source>
        <dbReference type="Proteomes" id="UP000233249"/>
    </source>
</evidence>
<dbReference type="GO" id="GO:0005886">
    <property type="term" value="C:plasma membrane"/>
    <property type="evidence" value="ECO:0007669"/>
    <property type="project" value="UniProtKB-SubCell"/>
</dbReference>
<comment type="function">
    <text evidence="1">Could be involved in insertion of integral membrane proteins into the membrane.</text>
</comment>
<comment type="subcellular location">
    <subcellularLocation>
        <location evidence="1">Cell membrane</location>
        <topology evidence="1">Peripheral membrane protein</topology>
        <orientation evidence="1">Cytoplasmic side</orientation>
    </subcellularLocation>
</comment>
<dbReference type="OrthoDB" id="9801753at2"/>
<name>A0A2N0X8F8_9CORY</name>
<organism evidence="2 3">
    <name type="scientific">Corynebacterium mastitidis</name>
    <dbReference type="NCBI Taxonomy" id="161890"/>
    <lineage>
        <taxon>Bacteria</taxon>
        <taxon>Bacillati</taxon>
        <taxon>Actinomycetota</taxon>
        <taxon>Actinomycetes</taxon>
        <taxon>Mycobacteriales</taxon>
        <taxon>Corynebacteriaceae</taxon>
        <taxon>Corynebacterium</taxon>
    </lineage>
</organism>
<dbReference type="EMBL" id="PJAF01000008">
    <property type="protein sequence ID" value="PKF68992.1"/>
    <property type="molecule type" value="Genomic_DNA"/>
</dbReference>
<reference evidence="2 3" key="1">
    <citation type="submission" date="2017-12" db="EMBL/GenBank/DDBJ databases">
        <title>Corynebacterium mastitidis 16-1433 Genome.</title>
        <authorList>
            <person name="Gulvik C.A."/>
        </authorList>
    </citation>
    <scope>NUCLEOTIDE SEQUENCE [LARGE SCALE GENOMIC DNA]</scope>
    <source>
        <strain evidence="2 3">16-1433</strain>
    </source>
</reference>
<dbReference type="SMART" id="SM01234">
    <property type="entry name" value="Haemolytic"/>
    <property type="match status" value="1"/>
</dbReference>
<accession>A0A2N0X8F8</accession>